<gene>
    <name evidence="2" type="ORF">B4U80_13321</name>
</gene>
<dbReference type="Gene3D" id="2.40.50.90">
    <property type="match status" value="1"/>
</dbReference>
<name>A0A443S881_9ACAR</name>
<reference evidence="2 3" key="1">
    <citation type="journal article" date="2018" name="Gigascience">
        <title>Genomes of trombidid mites reveal novel predicted allergens and laterally-transferred genes associated with secondary metabolism.</title>
        <authorList>
            <person name="Dong X."/>
            <person name="Chaisiri K."/>
            <person name="Xia D."/>
            <person name="Armstrong S.D."/>
            <person name="Fang Y."/>
            <person name="Donnelly M.J."/>
            <person name="Kadowaki T."/>
            <person name="McGarry J.W."/>
            <person name="Darby A.C."/>
            <person name="Makepeace B.L."/>
        </authorList>
    </citation>
    <scope>NUCLEOTIDE SEQUENCE [LARGE SCALE GENOMIC DNA]</scope>
    <source>
        <strain evidence="2">UoL-UT</strain>
    </source>
</reference>
<dbReference type="VEuPathDB" id="VectorBase:LDEU008274"/>
<dbReference type="EMBL" id="NCKV01005903">
    <property type="protein sequence ID" value="RWS23766.1"/>
    <property type="molecule type" value="Genomic_DNA"/>
</dbReference>
<comment type="caution">
    <text evidence="2">The sequence shown here is derived from an EMBL/GenBank/DDBJ whole genome shotgun (WGS) entry which is preliminary data.</text>
</comment>
<protein>
    <submittedName>
        <fullName evidence="2">Tudor domain-containing protein 7-like isoform X2</fullName>
    </submittedName>
</protein>
<sequence>MNRLSISGDDYVVGSNDPIAEPILPKIVTCPSDSEDYFDVYVTLAANPDNFTVTPHINSIEGSDMALLMDEMYTFYETPENIIELNAYMIKRGQFLAAKWTDDNWYRVRVETIVEREPLVLMCYFIDYGDIHTINFDKIQPLFGNFRKLPMQAIKASLAYVTPINSDWEVIACHEFAKRVEQKAFVSTVTEIVIDKDNRPTLKLILCDTSGETDIVINDWLVQENYATKKG</sequence>
<dbReference type="InterPro" id="IPR035437">
    <property type="entry name" value="SNase_OB-fold_sf"/>
</dbReference>
<dbReference type="SMART" id="SM00333">
    <property type="entry name" value="TUDOR"/>
    <property type="match status" value="1"/>
</dbReference>
<proteinExistence type="predicted"/>
<dbReference type="AlphaFoldDB" id="A0A443S881"/>
<dbReference type="InterPro" id="IPR002999">
    <property type="entry name" value="Tudor"/>
</dbReference>
<evidence type="ECO:0000313" key="3">
    <source>
        <dbReference type="Proteomes" id="UP000288716"/>
    </source>
</evidence>
<dbReference type="InterPro" id="IPR050621">
    <property type="entry name" value="Tudor_domain_containing"/>
</dbReference>
<dbReference type="SUPFAM" id="SSF63748">
    <property type="entry name" value="Tudor/PWWP/MBT"/>
    <property type="match status" value="1"/>
</dbReference>
<dbReference type="PANTHER" id="PTHR22948">
    <property type="entry name" value="TUDOR DOMAIN CONTAINING PROTEIN"/>
    <property type="match status" value="1"/>
</dbReference>
<dbReference type="STRING" id="299467.A0A443S881"/>
<evidence type="ECO:0000313" key="2">
    <source>
        <dbReference type="EMBL" id="RWS23766.1"/>
    </source>
</evidence>
<feature type="domain" description="Tudor" evidence="1">
    <location>
        <begin position="89"/>
        <end position="149"/>
    </location>
</feature>
<organism evidence="2 3">
    <name type="scientific">Leptotrombidium deliense</name>
    <dbReference type="NCBI Taxonomy" id="299467"/>
    <lineage>
        <taxon>Eukaryota</taxon>
        <taxon>Metazoa</taxon>
        <taxon>Ecdysozoa</taxon>
        <taxon>Arthropoda</taxon>
        <taxon>Chelicerata</taxon>
        <taxon>Arachnida</taxon>
        <taxon>Acari</taxon>
        <taxon>Acariformes</taxon>
        <taxon>Trombidiformes</taxon>
        <taxon>Prostigmata</taxon>
        <taxon>Anystina</taxon>
        <taxon>Parasitengona</taxon>
        <taxon>Trombiculoidea</taxon>
        <taxon>Trombiculidae</taxon>
        <taxon>Leptotrombidium</taxon>
    </lineage>
</organism>
<dbReference type="GO" id="GO:0005737">
    <property type="term" value="C:cytoplasm"/>
    <property type="evidence" value="ECO:0007669"/>
    <property type="project" value="UniProtKB-ARBA"/>
</dbReference>
<evidence type="ECO:0000259" key="1">
    <source>
        <dbReference type="PROSITE" id="PS50304"/>
    </source>
</evidence>
<accession>A0A443S881</accession>
<keyword evidence="3" id="KW-1185">Reference proteome</keyword>
<dbReference type="Proteomes" id="UP000288716">
    <property type="component" value="Unassembled WGS sequence"/>
</dbReference>
<dbReference type="PROSITE" id="PS50304">
    <property type="entry name" value="TUDOR"/>
    <property type="match status" value="1"/>
</dbReference>
<dbReference type="Gene3D" id="2.30.30.140">
    <property type="match status" value="1"/>
</dbReference>
<dbReference type="PANTHER" id="PTHR22948:SF29">
    <property type="entry name" value="FI02030P-RELATED"/>
    <property type="match status" value="1"/>
</dbReference>
<dbReference type="Pfam" id="PF00567">
    <property type="entry name" value="TUDOR"/>
    <property type="match status" value="1"/>
</dbReference>
<dbReference type="OrthoDB" id="6498296at2759"/>